<feature type="region of interest" description="Disordered" evidence="1">
    <location>
        <begin position="171"/>
        <end position="205"/>
    </location>
</feature>
<accession>A0A511ZM06</accession>
<reference evidence="4 5" key="1">
    <citation type="submission" date="2019-07" db="EMBL/GenBank/DDBJ databases">
        <title>Whole genome shotgun sequence of Oceanobacillus sojae NBRC 105379.</title>
        <authorList>
            <person name="Hosoyama A."/>
            <person name="Uohara A."/>
            <person name="Ohji S."/>
            <person name="Ichikawa N."/>
        </authorList>
    </citation>
    <scope>NUCLEOTIDE SEQUENCE [LARGE SCALE GENOMIC DNA]</scope>
    <source>
        <strain evidence="4 5">NBRC 105379</strain>
    </source>
</reference>
<feature type="chain" id="PRO_5039453313" evidence="2">
    <location>
        <begin position="20"/>
        <end position="205"/>
    </location>
</feature>
<feature type="signal peptide" evidence="2">
    <location>
        <begin position="1"/>
        <end position="19"/>
    </location>
</feature>
<evidence type="ECO:0000313" key="5">
    <source>
        <dbReference type="Proteomes" id="UP000321558"/>
    </source>
</evidence>
<protein>
    <submittedName>
        <fullName evidence="4">Germination protein GerD</fullName>
    </submittedName>
</protein>
<dbReference type="PROSITE" id="PS51257">
    <property type="entry name" value="PROKAR_LIPOPROTEIN"/>
    <property type="match status" value="1"/>
</dbReference>
<dbReference type="OrthoDB" id="2375836at2"/>
<dbReference type="Proteomes" id="UP000321558">
    <property type="component" value="Unassembled WGS sequence"/>
</dbReference>
<keyword evidence="2" id="KW-0732">Signal</keyword>
<organism evidence="4 5">
    <name type="scientific">Oceanobacillus sojae</name>
    <dbReference type="NCBI Taxonomy" id="582851"/>
    <lineage>
        <taxon>Bacteria</taxon>
        <taxon>Bacillati</taxon>
        <taxon>Bacillota</taxon>
        <taxon>Bacilli</taxon>
        <taxon>Bacillales</taxon>
        <taxon>Bacillaceae</taxon>
        <taxon>Oceanobacillus</taxon>
    </lineage>
</organism>
<evidence type="ECO:0000313" key="4">
    <source>
        <dbReference type="EMBL" id="GEN88492.1"/>
    </source>
</evidence>
<dbReference type="EMBL" id="BJYM01000014">
    <property type="protein sequence ID" value="GEN88492.1"/>
    <property type="molecule type" value="Genomic_DNA"/>
</dbReference>
<feature type="compositionally biased region" description="Basic and acidic residues" evidence="1">
    <location>
        <begin position="171"/>
        <end position="181"/>
    </location>
</feature>
<feature type="domain" description="Spore germination GerD central core" evidence="3">
    <location>
        <begin position="64"/>
        <end position="177"/>
    </location>
</feature>
<dbReference type="NCBIfam" id="NF040801">
    <property type="entry name" value="spore_GerD"/>
    <property type="match status" value="1"/>
</dbReference>
<evidence type="ECO:0000259" key="3">
    <source>
        <dbReference type="Pfam" id="PF17898"/>
    </source>
</evidence>
<sequence>MKRHISILFLVLSILFISACGNNDDSHEAEYETTKKMVIDILQTEEGKEALKDLLADKELQELLVIESDEVKETVTKAISSEESKENWKKMFQDPEFIQTYAKSISGEQKNLMKDLMHDSQFQEQMIEILKNPEVDKQILSILTSQAFRAHLEKTIQETLQSPLFQEKINKALEEAAKKDSSGGSSEESNQNSSNGDENSDDSSS</sequence>
<evidence type="ECO:0000256" key="2">
    <source>
        <dbReference type="SAM" id="SignalP"/>
    </source>
</evidence>
<proteinExistence type="predicted"/>
<gene>
    <name evidence="4" type="ORF">OSO01_32310</name>
</gene>
<dbReference type="RefSeq" id="WP_147211442.1">
    <property type="nucleotide sequence ID" value="NZ_BJYM01000014.1"/>
</dbReference>
<dbReference type="AlphaFoldDB" id="A0A511ZM06"/>
<comment type="caution">
    <text evidence="4">The sequence shown here is derived from an EMBL/GenBank/DDBJ whole genome shotgun (WGS) entry which is preliminary data.</text>
</comment>
<feature type="compositionally biased region" description="Low complexity" evidence="1">
    <location>
        <begin position="182"/>
        <end position="197"/>
    </location>
</feature>
<keyword evidence="5" id="KW-1185">Reference proteome</keyword>
<dbReference type="Pfam" id="PF17898">
    <property type="entry name" value="GerD"/>
    <property type="match status" value="1"/>
</dbReference>
<name>A0A511ZM06_9BACI</name>
<dbReference type="STRING" id="582851.GCA_900162665_04535"/>
<dbReference type="InterPro" id="IPR041262">
    <property type="entry name" value="GerD_central"/>
</dbReference>
<evidence type="ECO:0000256" key="1">
    <source>
        <dbReference type="SAM" id="MobiDB-lite"/>
    </source>
</evidence>